<dbReference type="AlphaFoldDB" id="A0A2I0II62"/>
<feature type="region of interest" description="Disordered" evidence="1">
    <location>
        <begin position="1"/>
        <end position="23"/>
    </location>
</feature>
<evidence type="ECO:0000313" key="2">
    <source>
        <dbReference type="EMBL" id="PKI43699.1"/>
    </source>
</evidence>
<dbReference type="Proteomes" id="UP000233551">
    <property type="component" value="Unassembled WGS sequence"/>
</dbReference>
<sequence>MGTASHACPSLVLGNVDNPKQRDSVARMRASTIAHSGKCVKGLPSLGLVAGSVFAPFGPT</sequence>
<accession>A0A2I0II62</accession>
<keyword evidence="3" id="KW-1185">Reference proteome</keyword>
<evidence type="ECO:0000313" key="3">
    <source>
        <dbReference type="Proteomes" id="UP000233551"/>
    </source>
</evidence>
<reference evidence="2 3" key="1">
    <citation type="submission" date="2017-11" db="EMBL/GenBank/DDBJ databases">
        <title>De-novo sequencing of pomegranate (Punica granatum L.) genome.</title>
        <authorList>
            <person name="Akparov Z."/>
            <person name="Amiraslanov A."/>
            <person name="Hajiyeva S."/>
            <person name="Abbasov M."/>
            <person name="Kaur K."/>
            <person name="Hamwieh A."/>
            <person name="Solovyev V."/>
            <person name="Salamov A."/>
            <person name="Braich B."/>
            <person name="Kosarev P."/>
            <person name="Mahmoud A."/>
            <person name="Hajiyev E."/>
            <person name="Babayeva S."/>
            <person name="Izzatullayeva V."/>
            <person name="Mammadov A."/>
            <person name="Mammadov A."/>
            <person name="Sharifova S."/>
            <person name="Ojaghi J."/>
            <person name="Eynullazada K."/>
            <person name="Bayramov B."/>
            <person name="Abdulazimova A."/>
            <person name="Shahmuradov I."/>
        </authorList>
    </citation>
    <scope>NUCLEOTIDE SEQUENCE [LARGE SCALE GENOMIC DNA]</scope>
    <source>
        <strain evidence="3">cv. AG2017</strain>
        <tissue evidence="2">Leaf</tissue>
    </source>
</reference>
<proteinExistence type="predicted"/>
<dbReference type="EMBL" id="PGOL01002996">
    <property type="protein sequence ID" value="PKI43699.1"/>
    <property type="molecule type" value="Genomic_DNA"/>
</dbReference>
<organism evidence="2 3">
    <name type="scientific">Punica granatum</name>
    <name type="common">Pomegranate</name>
    <dbReference type="NCBI Taxonomy" id="22663"/>
    <lineage>
        <taxon>Eukaryota</taxon>
        <taxon>Viridiplantae</taxon>
        <taxon>Streptophyta</taxon>
        <taxon>Embryophyta</taxon>
        <taxon>Tracheophyta</taxon>
        <taxon>Spermatophyta</taxon>
        <taxon>Magnoliopsida</taxon>
        <taxon>eudicotyledons</taxon>
        <taxon>Gunneridae</taxon>
        <taxon>Pentapetalae</taxon>
        <taxon>rosids</taxon>
        <taxon>malvids</taxon>
        <taxon>Myrtales</taxon>
        <taxon>Lythraceae</taxon>
        <taxon>Punica</taxon>
    </lineage>
</organism>
<gene>
    <name evidence="2" type="ORF">CRG98_035898</name>
</gene>
<comment type="caution">
    <text evidence="2">The sequence shown here is derived from an EMBL/GenBank/DDBJ whole genome shotgun (WGS) entry which is preliminary data.</text>
</comment>
<evidence type="ECO:0000256" key="1">
    <source>
        <dbReference type="SAM" id="MobiDB-lite"/>
    </source>
</evidence>
<name>A0A2I0II62_PUNGR</name>
<protein>
    <submittedName>
        <fullName evidence="2">Uncharacterized protein</fullName>
    </submittedName>
</protein>